<keyword evidence="3" id="KW-1185">Reference proteome</keyword>
<feature type="region of interest" description="Disordered" evidence="1">
    <location>
        <begin position="1"/>
        <end position="70"/>
    </location>
</feature>
<name>S7ZP74_PENO1</name>
<evidence type="ECO:0000313" key="2">
    <source>
        <dbReference type="EMBL" id="EPS30446.1"/>
    </source>
</evidence>
<protein>
    <submittedName>
        <fullName evidence="2">Uncharacterized protein</fullName>
    </submittedName>
</protein>
<evidence type="ECO:0000256" key="1">
    <source>
        <dbReference type="SAM" id="MobiDB-lite"/>
    </source>
</evidence>
<dbReference type="AlphaFoldDB" id="S7ZP74"/>
<gene>
    <name evidence="2" type="ORF">PDE_05397</name>
</gene>
<sequence length="195" mass="21877">MSMGLNWPERKTPTMREPAGHEKSNGGKLEDDAHRARNGDKKQKRRPGRRMRDQEIIEGKTGASDGYNGGHGARSKTWRLACLSGAASTPVAAQQWRILRWLGSARVSEEKDGGMHFQLWAGVSHSRYRHLHFQTFKTFPLIPGHTLPRRPAHPDGDCLFVWIALFSPPLPHSNASYSQSPVTLEVRSGFCARSR</sequence>
<proteinExistence type="predicted"/>
<organism evidence="2 3">
    <name type="scientific">Penicillium oxalicum (strain 114-2 / CGMCC 5302)</name>
    <name type="common">Penicillium decumbens</name>
    <dbReference type="NCBI Taxonomy" id="933388"/>
    <lineage>
        <taxon>Eukaryota</taxon>
        <taxon>Fungi</taxon>
        <taxon>Dikarya</taxon>
        <taxon>Ascomycota</taxon>
        <taxon>Pezizomycotina</taxon>
        <taxon>Eurotiomycetes</taxon>
        <taxon>Eurotiomycetidae</taxon>
        <taxon>Eurotiales</taxon>
        <taxon>Aspergillaceae</taxon>
        <taxon>Penicillium</taxon>
    </lineage>
</organism>
<dbReference type="Proteomes" id="UP000019376">
    <property type="component" value="Unassembled WGS sequence"/>
</dbReference>
<reference evidence="2 3" key="1">
    <citation type="journal article" date="2013" name="PLoS ONE">
        <title>Genomic and secretomic analyses reveal unique features of the lignocellulolytic enzyme system of Penicillium decumbens.</title>
        <authorList>
            <person name="Liu G."/>
            <person name="Zhang L."/>
            <person name="Wei X."/>
            <person name="Zou G."/>
            <person name="Qin Y."/>
            <person name="Ma L."/>
            <person name="Li J."/>
            <person name="Zheng H."/>
            <person name="Wang S."/>
            <person name="Wang C."/>
            <person name="Xun L."/>
            <person name="Zhao G.-P."/>
            <person name="Zhou Z."/>
            <person name="Qu Y."/>
        </authorList>
    </citation>
    <scope>NUCLEOTIDE SEQUENCE [LARGE SCALE GENOMIC DNA]</scope>
    <source>
        <strain evidence="3">114-2 / CGMCC 5302</strain>
    </source>
</reference>
<evidence type="ECO:0000313" key="3">
    <source>
        <dbReference type="Proteomes" id="UP000019376"/>
    </source>
</evidence>
<dbReference type="HOGENOM" id="CLU_1396778_0_0_1"/>
<dbReference type="EMBL" id="KB644412">
    <property type="protein sequence ID" value="EPS30446.1"/>
    <property type="molecule type" value="Genomic_DNA"/>
</dbReference>
<accession>S7ZP74</accession>
<feature type="compositionally biased region" description="Basic and acidic residues" evidence="1">
    <location>
        <begin position="8"/>
        <end position="41"/>
    </location>
</feature>